<comment type="caution">
    <text evidence="1">The sequence shown here is derived from an EMBL/GenBank/DDBJ whole genome shotgun (WGS) entry which is preliminary data.</text>
</comment>
<feature type="non-terminal residue" evidence="1">
    <location>
        <position position="42"/>
    </location>
</feature>
<reference evidence="1" key="1">
    <citation type="submission" date="2021-06" db="EMBL/GenBank/DDBJ databases">
        <authorList>
            <person name="Kallberg Y."/>
            <person name="Tangrot J."/>
            <person name="Rosling A."/>
        </authorList>
    </citation>
    <scope>NUCLEOTIDE SEQUENCE</scope>
    <source>
        <strain evidence="1">IL203A</strain>
    </source>
</reference>
<organism evidence="1 2">
    <name type="scientific">Dentiscutata heterogama</name>
    <dbReference type="NCBI Taxonomy" id="1316150"/>
    <lineage>
        <taxon>Eukaryota</taxon>
        <taxon>Fungi</taxon>
        <taxon>Fungi incertae sedis</taxon>
        <taxon>Mucoromycota</taxon>
        <taxon>Glomeromycotina</taxon>
        <taxon>Glomeromycetes</taxon>
        <taxon>Diversisporales</taxon>
        <taxon>Gigasporaceae</taxon>
        <taxon>Dentiscutata</taxon>
    </lineage>
</organism>
<name>A0ACA9N9G8_9GLOM</name>
<keyword evidence="2" id="KW-1185">Reference proteome</keyword>
<dbReference type="EMBL" id="CAJVPU010014926">
    <property type="protein sequence ID" value="CAG8643322.1"/>
    <property type="molecule type" value="Genomic_DNA"/>
</dbReference>
<evidence type="ECO:0000313" key="1">
    <source>
        <dbReference type="EMBL" id="CAG8643322.1"/>
    </source>
</evidence>
<evidence type="ECO:0000313" key="2">
    <source>
        <dbReference type="Proteomes" id="UP000789702"/>
    </source>
</evidence>
<proteinExistence type="predicted"/>
<accession>A0ACA9N9G8</accession>
<protein>
    <submittedName>
        <fullName evidence="1">1994_t:CDS:1</fullName>
    </submittedName>
</protein>
<sequence>FAHPSPQDRQSGRQLETNLAIVKDFSMLSSLLEITDHKFITI</sequence>
<dbReference type="Proteomes" id="UP000789702">
    <property type="component" value="Unassembled WGS sequence"/>
</dbReference>
<feature type="non-terminal residue" evidence="1">
    <location>
        <position position="1"/>
    </location>
</feature>
<gene>
    <name evidence="1" type="ORF">DHETER_LOCUS8945</name>
</gene>